<comment type="caution">
    <text evidence="1">The sequence shown here is derived from an EMBL/GenBank/DDBJ whole genome shotgun (WGS) entry which is preliminary data.</text>
</comment>
<name>A0ABR2LIL0_9ASPA</name>
<organism evidence="1 2">
    <name type="scientific">Platanthera guangdongensis</name>
    <dbReference type="NCBI Taxonomy" id="2320717"/>
    <lineage>
        <taxon>Eukaryota</taxon>
        <taxon>Viridiplantae</taxon>
        <taxon>Streptophyta</taxon>
        <taxon>Embryophyta</taxon>
        <taxon>Tracheophyta</taxon>
        <taxon>Spermatophyta</taxon>
        <taxon>Magnoliopsida</taxon>
        <taxon>Liliopsida</taxon>
        <taxon>Asparagales</taxon>
        <taxon>Orchidaceae</taxon>
        <taxon>Orchidoideae</taxon>
        <taxon>Orchideae</taxon>
        <taxon>Orchidinae</taxon>
        <taxon>Platanthera</taxon>
    </lineage>
</organism>
<evidence type="ECO:0000313" key="1">
    <source>
        <dbReference type="EMBL" id="KAK8941991.1"/>
    </source>
</evidence>
<dbReference type="Proteomes" id="UP001412067">
    <property type="component" value="Unassembled WGS sequence"/>
</dbReference>
<dbReference type="InterPro" id="IPR052083">
    <property type="entry name" value="Aminoacylase-1_M20A"/>
</dbReference>
<dbReference type="PANTHER" id="PTHR45892:SF3">
    <property type="entry name" value="PUTATIVE-RELATED"/>
    <property type="match status" value="1"/>
</dbReference>
<proteinExistence type="predicted"/>
<keyword evidence="2" id="KW-1185">Reference proteome</keyword>
<dbReference type="EMBL" id="JBBWWR010000019">
    <property type="protein sequence ID" value="KAK8941991.1"/>
    <property type="molecule type" value="Genomic_DNA"/>
</dbReference>
<reference evidence="1 2" key="1">
    <citation type="journal article" date="2022" name="Nat. Plants">
        <title>Genomes of leafy and leafless Platanthera orchids illuminate the evolution of mycoheterotrophy.</title>
        <authorList>
            <person name="Li M.H."/>
            <person name="Liu K.W."/>
            <person name="Li Z."/>
            <person name="Lu H.C."/>
            <person name="Ye Q.L."/>
            <person name="Zhang D."/>
            <person name="Wang J.Y."/>
            <person name="Li Y.F."/>
            <person name="Zhong Z.M."/>
            <person name="Liu X."/>
            <person name="Yu X."/>
            <person name="Liu D.K."/>
            <person name="Tu X.D."/>
            <person name="Liu B."/>
            <person name="Hao Y."/>
            <person name="Liao X.Y."/>
            <person name="Jiang Y.T."/>
            <person name="Sun W.H."/>
            <person name="Chen J."/>
            <person name="Chen Y.Q."/>
            <person name="Ai Y."/>
            <person name="Zhai J.W."/>
            <person name="Wu S.S."/>
            <person name="Zhou Z."/>
            <person name="Hsiao Y.Y."/>
            <person name="Wu W.L."/>
            <person name="Chen Y.Y."/>
            <person name="Lin Y.F."/>
            <person name="Hsu J.L."/>
            <person name="Li C.Y."/>
            <person name="Wang Z.W."/>
            <person name="Zhao X."/>
            <person name="Zhong W.Y."/>
            <person name="Ma X.K."/>
            <person name="Ma L."/>
            <person name="Huang J."/>
            <person name="Chen G.Z."/>
            <person name="Huang M.Z."/>
            <person name="Huang L."/>
            <person name="Peng D.H."/>
            <person name="Luo Y.B."/>
            <person name="Zou S.Q."/>
            <person name="Chen S.P."/>
            <person name="Lan S."/>
            <person name="Tsai W.C."/>
            <person name="Van de Peer Y."/>
            <person name="Liu Z.J."/>
        </authorList>
    </citation>
    <scope>NUCLEOTIDE SEQUENCE [LARGE SCALE GENOMIC DNA]</scope>
    <source>
        <strain evidence="1">Lor288</strain>
    </source>
</reference>
<protein>
    <submittedName>
        <fullName evidence="1">Uncharacterized protein</fullName>
    </submittedName>
</protein>
<sequence length="97" mass="11038">MNLQPSEAEMGFDVRLPPTEDIDVLRKRIQEEWAPISRNMTYQLMQNGPTRDINGRPLVTATNESNPWWSVFEQAISVAGGKLGSLRFCCRPLMLDT</sequence>
<accession>A0ABR2LIL0</accession>
<dbReference type="PANTHER" id="PTHR45892">
    <property type="entry name" value="AMINOACYLASE-1"/>
    <property type="match status" value="1"/>
</dbReference>
<evidence type="ECO:0000313" key="2">
    <source>
        <dbReference type="Proteomes" id="UP001412067"/>
    </source>
</evidence>
<gene>
    <name evidence="1" type="ORF">KSP40_PGU020574</name>
</gene>